<keyword evidence="3" id="KW-1185">Reference proteome</keyword>
<evidence type="ECO:0000256" key="1">
    <source>
        <dbReference type="SAM" id="MobiDB-lite"/>
    </source>
</evidence>
<feature type="compositionally biased region" description="Basic and acidic residues" evidence="1">
    <location>
        <begin position="1"/>
        <end position="14"/>
    </location>
</feature>
<reference evidence="2 3" key="1">
    <citation type="journal article" date="2020" name="Nat. Commun.">
        <title>Genome of Tripterygium wilfordii and identification of cytochrome P450 involved in triptolide biosynthesis.</title>
        <authorList>
            <person name="Tu L."/>
            <person name="Su P."/>
            <person name="Zhang Z."/>
            <person name="Gao L."/>
            <person name="Wang J."/>
            <person name="Hu T."/>
            <person name="Zhou J."/>
            <person name="Zhang Y."/>
            <person name="Zhao Y."/>
            <person name="Liu Y."/>
            <person name="Song Y."/>
            <person name="Tong Y."/>
            <person name="Lu Y."/>
            <person name="Yang J."/>
            <person name="Xu C."/>
            <person name="Jia M."/>
            <person name="Peters R.J."/>
            <person name="Huang L."/>
            <person name="Gao W."/>
        </authorList>
    </citation>
    <scope>NUCLEOTIDE SEQUENCE [LARGE SCALE GENOMIC DNA]</scope>
    <source>
        <strain evidence="3">cv. XIE 37</strain>
        <tissue evidence="2">Leaf</tissue>
    </source>
</reference>
<dbReference type="PANTHER" id="PTHR34539">
    <property type="entry name" value="T6J4.11 PROTEIN"/>
    <property type="match status" value="1"/>
</dbReference>
<dbReference type="PANTHER" id="PTHR34539:SF19">
    <property type="entry name" value="T6J4.11 PROTEIN"/>
    <property type="match status" value="1"/>
</dbReference>
<dbReference type="FunCoup" id="A0A7J7C0T8">
    <property type="interactions" value="1754"/>
</dbReference>
<feature type="region of interest" description="Disordered" evidence="1">
    <location>
        <begin position="1"/>
        <end position="22"/>
    </location>
</feature>
<evidence type="ECO:0000313" key="2">
    <source>
        <dbReference type="EMBL" id="KAF5727754.1"/>
    </source>
</evidence>
<dbReference type="Proteomes" id="UP000593562">
    <property type="component" value="Unassembled WGS sequence"/>
</dbReference>
<gene>
    <name evidence="2" type="ORF">HS088_TW22G01451</name>
</gene>
<dbReference type="InParanoid" id="A0A7J7C0T8"/>
<dbReference type="OrthoDB" id="781489at2759"/>
<organism evidence="2 3">
    <name type="scientific">Tripterygium wilfordii</name>
    <name type="common">Thunder God vine</name>
    <dbReference type="NCBI Taxonomy" id="458696"/>
    <lineage>
        <taxon>Eukaryota</taxon>
        <taxon>Viridiplantae</taxon>
        <taxon>Streptophyta</taxon>
        <taxon>Embryophyta</taxon>
        <taxon>Tracheophyta</taxon>
        <taxon>Spermatophyta</taxon>
        <taxon>Magnoliopsida</taxon>
        <taxon>eudicotyledons</taxon>
        <taxon>Gunneridae</taxon>
        <taxon>Pentapetalae</taxon>
        <taxon>rosids</taxon>
        <taxon>fabids</taxon>
        <taxon>Celastrales</taxon>
        <taxon>Celastraceae</taxon>
        <taxon>Tripterygium</taxon>
    </lineage>
</organism>
<protein>
    <submittedName>
        <fullName evidence="2">Uncharacterized protein</fullName>
    </submittedName>
</protein>
<accession>A0A7J7C0T8</accession>
<name>A0A7J7C0T8_TRIWF</name>
<proteinExistence type="predicted"/>
<dbReference type="AlphaFoldDB" id="A0A7J7C0T8"/>
<dbReference type="EMBL" id="JAAARO010000022">
    <property type="protein sequence ID" value="KAF5727754.1"/>
    <property type="molecule type" value="Genomic_DNA"/>
</dbReference>
<sequence>MEDISSRKRVRGESDELEIDSPEVKRLRDDLLGVLDESDPDPAIQDLDSVMKSFEEEISASLSLPVPVVDLTSDSGDSHPDLGYLLGASDDELGLPPTCTSSNEFKYEVIELARVSSGINEFWGFDDEIPCYDSFVLGVGDYVNQEYGALDGLFDHSDLCYPSEYAEL</sequence>
<evidence type="ECO:0000313" key="3">
    <source>
        <dbReference type="Proteomes" id="UP000593562"/>
    </source>
</evidence>
<comment type="caution">
    <text evidence="2">The sequence shown here is derived from an EMBL/GenBank/DDBJ whole genome shotgun (WGS) entry which is preliminary data.</text>
</comment>